<feature type="compositionally biased region" description="Polar residues" evidence="2">
    <location>
        <begin position="623"/>
        <end position="638"/>
    </location>
</feature>
<gene>
    <name evidence="4" type="primary">LOC116939467</name>
</gene>
<feature type="region of interest" description="Disordered" evidence="2">
    <location>
        <begin position="376"/>
        <end position="527"/>
    </location>
</feature>
<feature type="compositionally biased region" description="Basic and acidic residues" evidence="2">
    <location>
        <begin position="423"/>
        <end position="435"/>
    </location>
</feature>
<accession>A0AAJ7SQN8</accession>
<reference evidence="4" key="1">
    <citation type="submission" date="2025-08" db="UniProtKB">
        <authorList>
            <consortium name="RefSeq"/>
        </authorList>
    </citation>
    <scope>IDENTIFICATION</scope>
    <source>
        <tissue evidence="4">Sperm</tissue>
    </source>
</reference>
<proteinExistence type="predicted"/>
<protein>
    <submittedName>
        <fullName evidence="4">Uncharacterized protein LOC116939467 isoform X1</fullName>
    </submittedName>
</protein>
<feature type="region of interest" description="Disordered" evidence="2">
    <location>
        <begin position="45"/>
        <end position="68"/>
    </location>
</feature>
<evidence type="ECO:0000256" key="1">
    <source>
        <dbReference type="SAM" id="Coils"/>
    </source>
</evidence>
<dbReference type="RefSeq" id="XP_032803757.1">
    <property type="nucleotide sequence ID" value="XM_032947866.1"/>
</dbReference>
<dbReference type="PANTHER" id="PTHR37915:SF3">
    <property type="match status" value="1"/>
</dbReference>
<keyword evidence="1" id="KW-0175">Coiled coil</keyword>
<dbReference type="PANTHER" id="PTHR37915">
    <property type="match status" value="1"/>
</dbReference>
<feature type="coiled-coil region" evidence="1">
    <location>
        <begin position="84"/>
        <end position="111"/>
    </location>
</feature>
<organism evidence="3 4">
    <name type="scientific">Petromyzon marinus</name>
    <name type="common">Sea lamprey</name>
    <dbReference type="NCBI Taxonomy" id="7757"/>
    <lineage>
        <taxon>Eukaryota</taxon>
        <taxon>Metazoa</taxon>
        <taxon>Chordata</taxon>
        <taxon>Craniata</taxon>
        <taxon>Vertebrata</taxon>
        <taxon>Cyclostomata</taxon>
        <taxon>Hyperoartia</taxon>
        <taxon>Petromyzontiformes</taxon>
        <taxon>Petromyzontidae</taxon>
        <taxon>Petromyzon</taxon>
    </lineage>
</organism>
<evidence type="ECO:0000313" key="4">
    <source>
        <dbReference type="RefSeq" id="XP_032803757.1"/>
    </source>
</evidence>
<feature type="compositionally biased region" description="Basic and acidic residues" evidence="2">
    <location>
        <begin position="379"/>
        <end position="395"/>
    </location>
</feature>
<evidence type="ECO:0000313" key="3">
    <source>
        <dbReference type="Proteomes" id="UP001318040"/>
    </source>
</evidence>
<keyword evidence="3" id="KW-1185">Reference proteome</keyword>
<name>A0AAJ7SQN8_PETMA</name>
<sequence>MDSCQSRAVLSGQLHGKLRPMRLNSQNMQPREGMGLQRLRQTSYFGEAPSSEGPLRRQAREWQETEEQRVSDTQVKNALHRVIHAQKNRQLDETKEELERIKCRVDATVEAYEESSRQVFDSYKSRASMKFLEDLDQLEGLLSNVLDRKRYEQQVTVFIVGFQETCDQQEQVLTQLHEFFSKNSRFPSDYEETVDRDVLDFDDSTEKVQEALLSAENATQRMLDLSKEMMSYLSFLDSKGTKKGRKRIEKALNQAKDDVNQLTEKLLAAYKGMEQNDENLKALLKQNEIKTLESQHFRTHAIATKRTLETCQQDWEVQRTLLQRQVATAAARAQETDEAHCQATAQVESLMRLVEEQAKQLEQAVGAFPHAGQVLTAKWHPEEPQVYESRDDAGKESPLALRAECEQPIPLPLPEEETPGGKSSEKSSPRGDSRLAAESPKSPLCDVSPSPPLGSPASTTRVAPRRGGTHGRPGEAAVSPRCGSEPSGSPTSLGAVGARSEEGSQSERSNPSPVAEERLPEEATRLADERKDWAMARVHELENEITGLMESKQREVKALKEELRCSNASWEKERHSLKKKVNQMVQLQKFAQKDFQRSAENSQTAVCSWNAWTHVESDAPMRENSSSAGTKYEQSSSPLAGETTAPFAQDCPSSGMHGKTEALVPAVEPVYQEFLKVYSCTMNFKDNVVALLVNRGMSSAASGFQLVRHLAVGAAEDPFVRAQSMSSSIQTILNETTGVIISLLSEATIAMESLPQQRGKMFEDDTHDLTLGCEDPCFHRDCELQNAGSVQGSVNVTEDGLKITSSLEMISSFGSTQRVLRSTSVFSDRLEENSVKQFPVSNVKVVFPALEMEEPQSSEGFLQERVHFLEQELVGKQLEFDEERERNLNLVAELRKQIRALQRSALGDNACSPEDPTSAQILESIVFFTRTDMEHNVRKLRRGFYNKKVQRGHCEDAMSAMEKIVVAQRKRLVLMAERYVEHVSMKRIRDNVSRNFGDSRPVCDLLERMETMQSKRHRHWSKQMAELSASRMRAVEQLTRTLCDIEEESGLFLIRPYLFWISSVKSRNSKCKKVMHQPLVERRSNASNVFSTPPPSPAKSNAVSLQAITKIPSIILCSFNVILCFCFAFC</sequence>
<feature type="region of interest" description="Disordered" evidence="2">
    <location>
        <begin position="620"/>
        <end position="652"/>
    </location>
</feature>
<feature type="coiled-coil region" evidence="1">
    <location>
        <begin position="542"/>
        <end position="580"/>
    </location>
</feature>
<dbReference type="KEGG" id="pmrn:116939467"/>
<feature type="coiled-coil region" evidence="1">
    <location>
        <begin position="208"/>
        <end position="265"/>
    </location>
</feature>
<feature type="compositionally biased region" description="Basic and acidic residues" evidence="2">
    <location>
        <begin position="54"/>
        <end position="68"/>
    </location>
</feature>
<feature type="compositionally biased region" description="Basic and acidic residues" evidence="2">
    <location>
        <begin position="515"/>
        <end position="527"/>
    </location>
</feature>
<dbReference type="Proteomes" id="UP001318040">
    <property type="component" value="Chromosome 1"/>
</dbReference>
<dbReference type="AlphaFoldDB" id="A0AAJ7SQN8"/>
<evidence type="ECO:0000256" key="2">
    <source>
        <dbReference type="SAM" id="MobiDB-lite"/>
    </source>
</evidence>